<sequence>MKPYKTYIYILLTLAATNFTACKKILEKPPLTVITADNYFKNGDDAESGIVACYDALQNDGYYGSVLNVLGEMPSDDATSDNTDVFTLDKIQWTSITDQPGRLFLNAYKGINRANAVLKYVPGITKGLTEERRTQILGEAHFLRALHHFNLVKSFGDVTIRTEPSESESQSAKARSSQAEVYALIESDLTAAESMLPETFGGQSIDRVRATKGAANALQAKVFLYERKWQECLTAAGKVIANNNYGTTLSTPYQDLFPFKNKKESILEVQFDGVNDPGLSLPDLILPNPPATYSFPKYNIPDNDLISKVDMVNDERWKKRGEVEGGTNYTSVILGSGTGNDSGWFIYKWRNTNFFASEDNYPLLTLNDVYLMYAEASNELNGPNADGLGKLNAIRTRAGLVGKMLTDLPTKNLFRDEVDLQRRFELAFQGDRWFDLVRYARQTQADPSAVHTVDALKIITAQRGTADPNYLLFPIPLNELTANPLSKQNPGF</sequence>
<evidence type="ECO:0000256" key="1">
    <source>
        <dbReference type="ARBA" id="ARBA00004442"/>
    </source>
</evidence>
<evidence type="ECO:0000259" key="7">
    <source>
        <dbReference type="Pfam" id="PF14322"/>
    </source>
</evidence>
<evidence type="ECO:0000256" key="5">
    <source>
        <dbReference type="ARBA" id="ARBA00023237"/>
    </source>
</evidence>
<comment type="caution">
    <text evidence="8">The sequence shown here is derived from an EMBL/GenBank/DDBJ whole genome shotgun (WGS) entry which is preliminary data.</text>
</comment>
<protein>
    <submittedName>
        <fullName evidence="8">RagB/SusD family nutrient uptake outer membrane protein</fullName>
    </submittedName>
</protein>
<comment type="similarity">
    <text evidence="2">Belongs to the SusD family.</text>
</comment>
<dbReference type="InterPro" id="IPR033985">
    <property type="entry name" value="SusD-like_N"/>
</dbReference>
<evidence type="ECO:0000313" key="8">
    <source>
        <dbReference type="EMBL" id="MBD1387562.1"/>
    </source>
</evidence>
<dbReference type="Pfam" id="PF07980">
    <property type="entry name" value="SusD_RagB"/>
    <property type="match status" value="1"/>
</dbReference>
<evidence type="ECO:0000256" key="2">
    <source>
        <dbReference type="ARBA" id="ARBA00006275"/>
    </source>
</evidence>
<dbReference type="InterPro" id="IPR011990">
    <property type="entry name" value="TPR-like_helical_dom_sf"/>
</dbReference>
<reference evidence="8 9" key="1">
    <citation type="submission" date="2020-09" db="EMBL/GenBank/DDBJ databases">
        <title>Novel species of Mucilaginibacter isolated from a glacier on the Tibetan Plateau.</title>
        <authorList>
            <person name="Liu Q."/>
            <person name="Xin Y.-H."/>
        </authorList>
    </citation>
    <scope>NUCLEOTIDE SEQUENCE [LARGE SCALE GENOMIC DNA]</scope>
    <source>
        <strain evidence="8 9">CGMCC 1.13878</strain>
    </source>
</reference>
<keyword evidence="3" id="KW-0732">Signal</keyword>
<keyword evidence="5" id="KW-0998">Cell outer membrane</keyword>
<evidence type="ECO:0000256" key="4">
    <source>
        <dbReference type="ARBA" id="ARBA00023136"/>
    </source>
</evidence>
<dbReference type="CDD" id="cd08977">
    <property type="entry name" value="SusD"/>
    <property type="match status" value="1"/>
</dbReference>
<dbReference type="InterPro" id="IPR012944">
    <property type="entry name" value="SusD_RagB_dom"/>
</dbReference>
<organism evidence="8 9">
    <name type="scientific">Mucilaginibacter rigui</name>
    <dbReference type="NCBI Taxonomy" id="534635"/>
    <lineage>
        <taxon>Bacteria</taxon>
        <taxon>Pseudomonadati</taxon>
        <taxon>Bacteroidota</taxon>
        <taxon>Sphingobacteriia</taxon>
        <taxon>Sphingobacteriales</taxon>
        <taxon>Sphingobacteriaceae</taxon>
        <taxon>Mucilaginibacter</taxon>
    </lineage>
</organism>
<dbReference type="RefSeq" id="WP_191177402.1">
    <property type="nucleotide sequence ID" value="NZ_JACWMW010000006.1"/>
</dbReference>
<dbReference type="EMBL" id="JACWMW010000006">
    <property type="protein sequence ID" value="MBD1387562.1"/>
    <property type="molecule type" value="Genomic_DNA"/>
</dbReference>
<dbReference type="Gene3D" id="1.25.40.390">
    <property type="match status" value="1"/>
</dbReference>
<dbReference type="Proteomes" id="UP000618754">
    <property type="component" value="Unassembled WGS sequence"/>
</dbReference>
<evidence type="ECO:0000259" key="6">
    <source>
        <dbReference type="Pfam" id="PF07980"/>
    </source>
</evidence>
<dbReference type="Pfam" id="PF14322">
    <property type="entry name" value="SusD-like_3"/>
    <property type="match status" value="1"/>
</dbReference>
<gene>
    <name evidence="8" type="ORF">IDJ75_19920</name>
</gene>
<evidence type="ECO:0000256" key="3">
    <source>
        <dbReference type="ARBA" id="ARBA00022729"/>
    </source>
</evidence>
<evidence type="ECO:0000313" key="9">
    <source>
        <dbReference type="Proteomes" id="UP000618754"/>
    </source>
</evidence>
<feature type="domain" description="SusD-like N-terminal" evidence="7">
    <location>
        <begin position="68"/>
        <end position="224"/>
    </location>
</feature>
<dbReference type="SUPFAM" id="SSF48452">
    <property type="entry name" value="TPR-like"/>
    <property type="match status" value="1"/>
</dbReference>
<comment type="subcellular location">
    <subcellularLocation>
        <location evidence="1">Cell outer membrane</location>
    </subcellularLocation>
</comment>
<feature type="domain" description="RagB/SusD" evidence="6">
    <location>
        <begin position="321"/>
        <end position="492"/>
    </location>
</feature>
<proteinExistence type="inferred from homology"/>
<name>A0ABR7XAH7_9SPHI</name>
<accession>A0ABR7XAH7</accession>
<keyword evidence="9" id="KW-1185">Reference proteome</keyword>
<keyword evidence="4" id="KW-0472">Membrane</keyword>